<name>A0A521D2R7_9SPHI</name>
<accession>A0A521D2R7</accession>
<dbReference type="Proteomes" id="UP000315971">
    <property type="component" value="Unassembled WGS sequence"/>
</dbReference>
<keyword evidence="1" id="KW-0812">Transmembrane</keyword>
<evidence type="ECO:0000313" key="2">
    <source>
        <dbReference type="EMBL" id="SMO66006.1"/>
    </source>
</evidence>
<keyword evidence="1" id="KW-1133">Transmembrane helix</keyword>
<keyword evidence="1" id="KW-0472">Membrane</keyword>
<feature type="transmembrane region" description="Helical" evidence="1">
    <location>
        <begin position="6"/>
        <end position="26"/>
    </location>
</feature>
<evidence type="ECO:0000313" key="3">
    <source>
        <dbReference type="Proteomes" id="UP000315971"/>
    </source>
</evidence>
<gene>
    <name evidence="2" type="ORF">SAMN06265350_105221</name>
</gene>
<feature type="transmembrane region" description="Helical" evidence="1">
    <location>
        <begin position="33"/>
        <end position="52"/>
    </location>
</feature>
<sequence>MEALKQYLALYLFSNLIFGLCILGALKKPMWARLFLAGFFLWACYLNSTLVVKLPEVYLDYGKFTFSSFYREFIYGYFSQHTKTIIHIIAFGQFLLFLGLLLNRTWTKLACIGGIIFGLAIAPLGVGAAFPATISMAIAFFILLKNYKHDFIWNWRQYKNETFIYRKPSK</sequence>
<dbReference type="EMBL" id="FXSZ01000005">
    <property type="protein sequence ID" value="SMO66006.1"/>
    <property type="molecule type" value="Genomic_DNA"/>
</dbReference>
<evidence type="ECO:0000256" key="1">
    <source>
        <dbReference type="SAM" id="Phobius"/>
    </source>
</evidence>
<dbReference type="AlphaFoldDB" id="A0A521D2R7"/>
<reference evidence="2 3" key="1">
    <citation type="submission" date="2017-05" db="EMBL/GenBank/DDBJ databases">
        <authorList>
            <person name="Varghese N."/>
            <person name="Submissions S."/>
        </authorList>
    </citation>
    <scope>NUCLEOTIDE SEQUENCE [LARGE SCALE GENOMIC DNA]</scope>
    <source>
        <strain evidence="2 3">DSM 21342</strain>
    </source>
</reference>
<feature type="transmembrane region" description="Helical" evidence="1">
    <location>
        <begin position="85"/>
        <end position="103"/>
    </location>
</feature>
<proteinExistence type="predicted"/>
<organism evidence="2 3">
    <name type="scientific">Solitalea koreensis</name>
    <dbReference type="NCBI Taxonomy" id="543615"/>
    <lineage>
        <taxon>Bacteria</taxon>
        <taxon>Pseudomonadati</taxon>
        <taxon>Bacteroidota</taxon>
        <taxon>Sphingobacteriia</taxon>
        <taxon>Sphingobacteriales</taxon>
        <taxon>Sphingobacteriaceae</taxon>
        <taxon>Solitalea</taxon>
    </lineage>
</organism>
<keyword evidence="3" id="KW-1185">Reference proteome</keyword>
<protein>
    <submittedName>
        <fullName evidence="2">Uncharacterized protein</fullName>
    </submittedName>
</protein>
<feature type="transmembrane region" description="Helical" evidence="1">
    <location>
        <begin position="115"/>
        <end position="144"/>
    </location>
</feature>